<accession>A0A6G0JIK7</accession>
<dbReference type="EMBL" id="QXFX01006533">
    <property type="protein sequence ID" value="KAE9058348.1"/>
    <property type="molecule type" value="Genomic_DNA"/>
</dbReference>
<organism evidence="2 3">
    <name type="scientific">Phytophthora fragariae</name>
    <dbReference type="NCBI Taxonomy" id="53985"/>
    <lineage>
        <taxon>Eukaryota</taxon>
        <taxon>Sar</taxon>
        <taxon>Stramenopiles</taxon>
        <taxon>Oomycota</taxon>
        <taxon>Peronosporomycetes</taxon>
        <taxon>Peronosporales</taxon>
        <taxon>Peronosporaceae</taxon>
        <taxon>Phytophthora</taxon>
    </lineage>
</organism>
<dbReference type="AlphaFoldDB" id="A0A6G0JIK7"/>
<gene>
    <name evidence="2" type="ORF">PF010_g31033</name>
</gene>
<sequence>MSSADDTDAVTAFRPLMTDAHTEQQPRRTSTTGATTNHQMHGSPAAASPHFQIQEPHWALTPLQVLPNLAVSIGGELGTWAPPVDNLRDRTHRDAWTDYHGVLESLSVGVTHFDDRFQDPDCDYDEAMGSTFTAGGNVSSVSGADYDSRGNLRNGFVALLLSGNSCDGDGFCGDDDEVRGDGDGVRGDDRDVHRDTAGDVEHRWRELGDDAQNLGDDEHEVLVGQGDGEQDDDEYDEAEQNDEGHADDPSTVDGRVLLPSYPVSDA</sequence>
<feature type="compositionally biased region" description="Acidic residues" evidence="1">
    <location>
        <begin position="228"/>
        <end position="241"/>
    </location>
</feature>
<feature type="compositionally biased region" description="Basic and acidic residues" evidence="1">
    <location>
        <begin position="180"/>
        <end position="208"/>
    </location>
</feature>
<comment type="caution">
    <text evidence="2">The sequence shown here is derived from an EMBL/GenBank/DDBJ whole genome shotgun (WGS) entry which is preliminary data.</text>
</comment>
<feature type="compositionally biased region" description="Polar residues" evidence="1">
    <location>
        <begin position="27"/>
        <end position="40"/>
    </location>
</feature>
<evidence type="ECO:0000313" key="2">
    <source>
        <dbReference type="EMBL" id="KAE9058348.1"/>
    </source>
</evidence>
<feature type="region of interest" description="Disordered" evidence="1">
    <location>
        <begin position="1"/>
        <end position="46"/>
    </location>
</feature>
<reference evidence="2 3" key="1">
    <citation type="submission" date="2018-09" db="EMBL/GenBank/DDBJ databases">
        <title>Genomic investigation of the strawberry pathogen Phytophthora fragariae indicates pathogenicity is determined by transcriptional variation in three key races.</title>
        <authorList>
            <person name="Adams T.M."/>
            <person name="Armitage A.D."/>
            <person name="Sobczyk M.K."/>
            <person name="Bates H.J."/>
            <person name="Dunwell J.M."/>
            <person name="Nellist C.F."/>
            <person name="Harrison R.J."/>
        </authorList>
    </citation>
    <scope>NUCLEOTIDE SEQUENCE [LARGE SCALE GENOMIC DNA]</scope>
    <source>
        <strain evidence="2 3">ONT-3</strain>
    </source>
</reference>
<name>A0A6G0JIK7_9STRA</name>
<dbReference type="Proteomes" id="UP000488956">
    <property type="component" value="Unassembled WGS sequence"/>
</dbReference>
<evidence type="ECO:0000313" key="3">
    <source>
        <dbReference type="Proteomes" id="UP000488956"/>
    </source>
</evidence>
<feature type="region of interest" description="Disordered" evidence="1">
    <location>
        <begin position="180"/>
        <end position="266"/>
    </location>
</feature>
<protein>
    <submittedName>
        <fullName evidence="2">Uncharacterized protein</fullName>
    </submittedName>
</protein>
<evidence type="ECO:0000256" key="1">
    <source>
        <dbReference type="SAM" id="MobiDB-lite"/>
    </source>
</evidence>
<proteinExistence type="predicted"/>